<evidence type="ECO:0008006" key="3">
    <source>
        <dbReference type="Google" id="ProtNLM"/>
    </source>
</evidence>
<name>A0A0H3H925_KLEM8</name>
<evidence type="ECO:0000313" key="1">
    <source>
        <dbReference type="EMBL" id="AEX04132.1"/>
    </source>
</evidence>
<dbReference type="HOGENOM" id="CLU_1710844_0_0_6"/>
<dbReference type="RefSeq" id="WP_014228083.1">
    <property type="nucleotide sequence ID" value="NC_016612.1"/>
</dbReference>
<reference evidence="1 2" key="1">
    <citation type="journal article" date="2012" name="J. Bacteriol.">
        <title>Complete genome sequence of Klebsiella oxytoca KCTC 1686, used in production of 2,3-butanediol.</title>
        <authorList>
            <person name="Shin S.H."/>
            <person name="Kim S."/>
            <person name="Kim J.Y."/>
            <person name="Lee S."/>
            <person name="Um Y."/>
            <person name="Oh M.K."/>
            <person name="Kim Y.R."/>
            <person name="Lee J."/>
            <person name="Yang K.S."/>
        </authorList>
    </citation>
    <scope>NUCLEOTIDE SEQUENCE [LARGE SCALE GENOMIC DNA]</scope>
    <source>
        <strain evidence="2">ATCC 8724 / DSM 4798 / JCM 20051 / NBRC 3318 / NRRL B-199 / KCTC 1686</strain>
    </source>
</reference>
<dbReference type="EMBL" id="CP003218">
    <property type="protein sequence ID" value="AEX04132.1"/>
    <property type="molecule type" value="Genomic_DNA"/>
</dbReference>
<proteinExistence type="predicted"/>
<dbReference type="PATRIC" id="fig|1006551.4.peg.2421"/>
<dbReference type="KEGG" id="kox:KOX_12030"/>
<accession>A0A0H3H925</accession>
<gene>
    <name evidence="1" type="ordered locus">KOX_12030</name>
</gene>
<organism evidence="1 2">
    <name type="scientific">Klebsiella michiganensis (strain ATCC 8724 / DSM 4798 / JCM 20051 / NBRC 3318 / NRRL B-199 / KCTC 1686 / BUCSAV 143 / CCM 1901)</name>
    <dbReference type="NCBI Taxonomy" id="1006551"/>
    <lineage>
        <taxon>Bacteria</taxon>
        <taxon>Pseudomonadati</taxon>
        <taxon>Pseudomonadota</taxon>
        <taxon>Gammaproteobacteria</taxon>
        <taxon>Enterobacterales</taxon>
        <taxon>Enterobacteriaceae</taxon>
        <taxon>Klebsiella/Raoultella group</taxon>
        <taxon>Klebsiella</taxon>
    </lineage>
</organism>
<dbReference type="AlphaFoldDB" id="A0A0H3H925"/>
<sequence length="153" mass="17095">MMLLSKNILGSLLLMVPVFVYACPELQGSYKVEQRADLYIQKQSDGSYLAMIKSEDHQPQFLSVIRPEAKELKEQGYTECTAIIKGLGLLMPSDKNKTYQVTSESQNYQTGKKPGTPFVIMYMAGFQSDVFGVDKISETIPQAAVDRYHQGGN</sequence>
<evidence type="ECO:0000313" key="2">
    <source>
        <dbReference type="Proteomes" id="UP000007843"/>
    </source>
</evidence>
<protein>
    <recommendedName>
        <fullName evidence="3">Lipoprotein</fullName>
    </recommendedName>
</protein>
<dbReference type="Proteomes" id="UP000007843">
    <property type="component" value="Chromosome"/>
</dbReference>
<dbReference type="PROSITE" id="PS51257">
    <property type="entry name" value="PROKAR_LIPOPROTEIN"/>
    <property type="match status" value="1"/>
</dbReference>